<comment type="subcellular location">
    <subcellularLocation>
        <location evidence="1">Cell membrane</location>
        <topology evidence="1">Multi-pass membrane protein</topology>
    </subcellularLocation>
</comment>
<dbReference type="InterPro" id="IPR052714">
    <property type="entry name" value="MFS_Exporter"/>
</dbReference>
<dbReference type="SUPFAM" id="SSF103473">
    <property type="entry name" value="MFS general substrate transporter"/>
    <property type="match status" value="1"/>
</dbReference>
<dbReference type="GO" id="GO:0022857">
    <property type="term" value="F:transmembrane transporter activity"/>
    <property type="evidence" value="ECO:0007669"/>
    <property type="project" value="InterPro"/>
</dbReference>
<protein>
    <submittedName>
        <fullName evidence="7">MFS transporter</fullName>
    </submittedName>
</protein>
<dbReference type="GO" id="GO:0005886">
    <property type="term" value="C:plasma membrane"/>
    <property type="evidence" value="ECO:0007669"/>
    <property type="project" value="UniProtKB-SubCell"/>
</dbReference>
<dbReference type="PROSITE" id="PS50850">
    <property type="entry name" value="MFS"/>
    <property type="match status" value="1"/>
</dbReference>
<keyword evidence="3" id="KW-0812">Transmembrane</keyword>
<dbReference type="PANTHER" id="PTHR23531">
    <property type="entry name" value="QUINOLENE RESISTANCE PROTEIN NORA"/>
    <property type="match status" value="1"/>
</dbReference>
<dbReference type="OrthoDB" id="9814001at2"/>
<dbReference type="InterPro" id="IPR036259">
    <property type="entry name" value="MFS_trans_sf"/>
</dbReference>
<keyword evidence="4" id="KW-1133">Transmembrane helix</keyword>
<evidence type="ECO:0000256" key="3">
    <source>
        <dbReference type="ARBA" id="ARBA00022692"/>
    </source>
</evidence>
<dbReference type="Pfam" id="PF07690">
    <property type="entry name" value="MFS_1"/>
    <property type="match status" value="1"/>
</dbReference>
<dbReference type="PANTHER" id="PTHR23531:SF1">
    <property type="entry name" value="QUINOLENE RESISTANCE PROTEIN NORA"/>
    <property type="match status" value="1"/>
</dbReference>
<accession>A0A4S4C3Z6</accession>
<keyword evidence="5" id="KW-0472">Membrane</keyword>
<gene>
    <name evidence="7" type="ORF">E6W99_03345</name>
</gene>
<feature type="domain" description="Major facilitator superfamily (MFS) profile" evidence="6">
    <location>
        <begin position="19"/>
        <end position="396"/>
    </location>
</feature>
<dbReference type="PRINTS" id="PR01035">
    <property type="entry name" value="TCRTETA"/>
</dbReference>
<dbReference type="EMBL" id="SSNT01000002">
    <property type="protein sequence ID" value="THF82472.1"/>
    <property type="molecule type" value="Genomic_DNA"/>
</dbReference>
<name>A0A4S4C3Z6_9BACI</name>
<dbReference type="AlphaFoldDB" id="A0A4S4C3Z6"/>
<sequence length="406" mass="44353">MKVGVKLINKDVPVLWTKSFLLFIIGNFFLFMSFMMLLPTMPPQAKALGATDFQVGLVTTLFAFSAIIARPFIGFLLESSSRKWLVVVGAIALFLLTITYTFSSMIILFLVIRFVHGIVWGCATTVNGTVAVELVPSKRIGEGIGYFGLSATIGMIIAPSLGILIYQNFGFHAMIAGSVIIGLLGIVTLASGKYHTPTSVQAKTLNFKEFSFINSLFTRDSWYPALVTILTTFGYGAIVTFIVIFGEERGIDQIFLYYFCNAIMATAVRPISGKWFDRKGPWTLIMICSVLTIAGLWVLSYTYSVGMLILAGAIFGAGYGSLLPALQAWVLSKTASEKRGTANGMFYSAIDFGLGLSAILLGVVSAFVDLGTVFQLSSICFVIVIFMTLYDFRKQKSQEKKKTIAV</sequence>
<evidence type="ECO:0000313" key="8">
    <source>
        <dbReference type="Proteomes" id="UP000310334"/>
    </source>
</evidence>
<evidence type="ECO:0000256" key="2">
    <source>
        <dbReference type="ARBA" id="ARBA00022448"/>
    </source>
</evidence>
<dbReference type="InterPro" id="IPR011701">
    <property type="entry name" value="MFS"/>
</dbReference>
<keyword evidence="8" id="KW-1185">Reference proteome</keyword>
<comment type="caution">
    <text evidence="7">The sequence shown here is derived from an EMBL/GenBank/DDBJ whole genome shotgun (WGS) entry which is preliminary data.</text>
</comment>
<dbReference type="Proteomes" id="UP000310334">
    <property type="component" value="Unassembled WGS sequence"/>
</dbReference>
<reference evidence="7 8" key="1">
    <citation type="submission" date="2019-04" db="EMBL/GenBank/DDBJ databases">
        <title>Bacillus sediminilitoris sp. nov., isolated from a tidal flat sediment on the East China Sea.</title>
        <authorList>
            <person name="Wei Y."/>
            <person name="Mao H."/>
            <person name="Fang J."/>
        </authorList>
    </citation>
    <scope>NUCLEOTIDE SEQUENCE [LARGE SCALE GENOMIC DNA]</scope>
    <source>
        <strain evidence="7 8">DSL-17</strain>
    </source>
</reference>
<evidence type="ECO:0000259" key="6">
    <source>
        <dbReference type="PROSITE" id="PS50850"/>
    </source>
</evidence>
<dbReference type="Gene3D" id="1.20.1250.20">
    <property type="entry name" value="MFS general substrate transporter like domains"/>
    <property type="match status" value="1"/>
</dbReference>
<dbReference type="InterPro" id="IPR020846">
    <property type="entry name" value="MFS_dom"/>
</dbReference>
<evidence type="ECO:0000256" key="5">
    <source>
        <dbReference type="ARBA" id="ARBA00023136"/>
    </source>
</evidence>
<evidence type="ECO:0000313" key="7">
    <source>
        <dbReference type="EMBL" id="THF82472.1"/>
    </source>
</evidence>
<evidence type="ECO:0000256" key="1">
    <source>
        <dbReference type="ARBA" id="ARBA00004651"/>
    </source>
</evidence>
<proteinExistence type="predicted"/>
<dbReference type="InterPro" id="IPR001958">
    <property type="entry name" value="Tet-R_TetA/multi-R_MdtG-like"/>
</dbReference>
<evidence type="ECO:0000256" key="4">
    <source>
        <dbReference type="ARBA" id="ARBA00022989"/>
    </source>
</evidence>
<dbReference type="CDD" id="cd17489">
    <property type="entry name" value="MFS_YfcJ_like"/>
    <property type="match status" value="1"/>
</dbReference>
<keyword evidence="2" id="KW-0813">Transport</keyword>
<organism evidence="7 8">
    <name type="scientific">Metabacillus sediminilitoris</name>
    <dbReference type="NCBI Taxonomy" id="2567941"/>
    <lineage>
        <taxon>Bacteria</taxon>
        <taxon>Bacillati</taxon>
        <taxon>Bacillota</taxon>
        <taxon>Bacilli</taxon>
        <taxon>Bacillales</taxon>
        <taxon>Bacillaceae</taxon>
        <taxon>Metabacillus</taxon>
    </lineage>
</organism>